<evidence type="ECO:0000313" key="5">
    <source>
        <dbReference type="EMBL" id="RDI69044.1"/>
    </source>
</evidence>
<name>A0A370IHV2_9NOCA</name>
<accession>A0A370IHV2</accession>
<dbReference type="AlphaFoldDB" id="A0A370IHV2"/>
<protein>
    <submittedName>
        <fullName evidence="5">3-oxoacyl-[acyl-carrier-protein] synthase-3</fullName>
    </submittedName>
</protein>
<evidence type="ECO:0000259" key="4">
    <source>
        <dbReference type="Pfam" id="PF08545"/>
    </source>
</evidence>
<dbReference type="GO" id="GO:0006633">
    <property type="term" value="P:fatty acid biosynthetic process"/>
    <property type="evidence" value="ECO:0007669"/>
    <property type="project" value="InterPro"/>
</dbReference>
<evidence type="ECO:0000313" key="6">
    <source>
        <dbReference type="Proteomes" id="UP000254869"/>
    </source>
</evidence>
<dbReference type="Pfam" id="PF08545">
    <property type="entry name" value="ACP_syn_III"/>
    <property type="match status" value="1"/>
</dbReference>
<dbReference type="GO" id="GO:0004315">
    <property type="term" value="F:3-oxoacyl-[acyl-carrier-protein] synthase activity"/>
    <property type="evidence" value="ECO:0007669"/>
    <property type="project" value="InterPro"/>
</dbReference>
<dbReference type="GO" id="GO:0044550">
    <property type="term" value="P:secondary metabolite biosynthetic process"/>
    <property type="evidence" value="ECO:0007669"/>
    <property type="project" value="TreeGrafter"/>
</dbReference>
<dbReference type="InterPro" id="IPR013751">
    <property type="entry name" value="ACP_syn_III_N"/>
</dbReference>
<keyword evidence="6" id="KW-1185">Reference proteome</keyword>
<evidence type="ECO:0000256" key="1">
    <source>
        <dbReference type="ARBA" id="ARBA00022679"/>
    </source>
</evidence>
<dbReference type="Proteomes" id="UP000254869">
    <property type="component" value="Unassembled WGS sequence"/>
</dbReference>
<dbReference type="STRING" id="1210086.GCA_001613105_00436"/>
<dbReference type="PANTHER" id="PTHR34069:SF2">
    <property type="entry name" value="BETA-KETOACYL-[ACYL-CARRIER-PROTEIN] SYNTHASE III"/>
    <property type="match status" value="1"/>
</dbReference>
<dbReference type="CDD" id="cd00830">
    <property type="entry name" value="KAS_III"/>
    <property type="match status" value="1"/>
</dbReference>
<evidence type="ECO:0000259" key="3">
    <source>
        <dbReference type="Pfam" id="PF08541"/>
    </source>
</evidence>
<proteinExistence type="predicted"/>
<reference evidence="5 6" key="1">
    <citation type="submission" date="2018-07" db="EMBL/GenBank/DDBJ databases">
        <title>Genomic Encyclopedia of Type Strains, Phase IV (KMG-IV): sequencing the most valuable type-strain genomes for metagenomic binning, comparative biology and taxonomic classification.</title>
        <authorList>
            <person name="Goeker M."/>
        </authorList>
    </citation>
    <scope>NUCLEOTIDE SEQUENCE [LARGE SCALE GENOMIC DNA]</scope>
    <source>
        <strain evidence="5 6">DSM 44290</strain>
    </source>
</reference>
<keyword evidence="2" id="KW-0012">Acyltransferase</keyword>
<dbReference type="EMBL" id="QQBC01000001">
    <property type="protein sequence ID" value="RDI69044.1"/>
    <property type="molecule type" value="Genomic_DNA"/>
</dbReference>
<feature type="domain" description="Beta-ketoacyl-[acyl-carrier-protein] synthase III N-terminal" evidence="4">
    <location>
        <begin position="108"/>
        <end position="186"/>
    </location>
</feature>
<dbReference type="Gene3D" id="3.40.47.10">
    <property type="match status" value="1"/>
</dbReference>
<dbReference type="InterPro" id="IPR013747">
    <property type="entry name" value="ACP_syn_III_C"/>
</dbReference>
<keyword evidence="1" id="KW-0808">Transferase</keyword>
<dbReference type="SUPFAM" id="SSF53901">
    <property type="entry name" value="Thiolase-like"/>
    <property type="match status" value="1"/>
</dbReference>
<dbReference type="InterPro" id="IPR016039">
    <property type="entry name" value="Thiolase-like"/>
</dbReference>
<gene>
    <name evidence="5" type="ORF">DFR76_101582</name>
</gene>
<dbReference type="PANTHER" id="PTHR34069">
    <property type="entry name" value="3-OXOACYL-[ACYL-CARRIER-PROTEIN] SYNTHASE 3"/>
    <property type="match status" value="1"/>
</dbReference>
<sequence>MQTEIGILATGSYLPTKVMSSAAIAERVGVEADWILRKTLIAERRFAAPEEATSDLAAKAGADAIDRGGLDAASIDYLIVATSTPDSPQPPVACLVQAQLGAWNAACFDINVVCSGFVYALELARSLVSARPSARALVIAADVYSRSLDFDDRRTAVLLGDGAGAAVVGRVPSGYGILATHLASRGDQRQLIRVEAGGSRLPASHETVDSGGHYFRMDGRAVRDFVMDNVPPALEKLFAEAGVSPADLVHVVPHQPNGVLLGQLIELAGLDHARTHRTLDRYGNVGSASVPVTLDDANRSGFLRTGDLLLLTAFGGGMSMGHCLMRWTADRA</sequence>
<dbReference type="Pfam" id="PF08541">
    <property type="entry name" value="ACP_syn_III_C"/>
    <property type="match status" value="1"/>
</dbReference>
<dbReference type="RefSeq" id="WP_067990932.1">
    <property type="nucleotide sequence ID" value="NZ_QQBC01000001.1"/>
</dbReference>
<organism evidence="5 6">
    <name type="scientific">Nocardia pseudobrasiliensis</name>
    <dbReference type="NCBI Taxonomy" id="45979"/>
    <lineage>
        <taxon>Bacteria</taxon>
        <taxon>Bacillati</taxon>
        <taxon>Actinomycetota</taxon>
        <taxon>Actinomycetes</taxon>
        <taxon>Mycobacteriales</taxon>
        <taxon>Nocardiaceae</taxon>
        <taxon>Nocardia</taxon>
    </lineage>
</organism>
<feature type="domain" description="Beta-ketoacyl-[acyl-carrier-protein] synthase III C-terminal" evidence="3">
    <location>
        <begin position="239"/>
        <end position="327"/>
    </location>
</feature>
<evidence type="ECO:0000256" key="2">
    <source>
        <dbReference type="ARBA" id="ARBA00023315"/>
    </source>
</evidence>
<dbReference type="NCBIfam" id="NF006829">
    <property type="entry name" value="PRK09352.1"/>
    <property type="match status" value="1"/>
</dbReference>
<comment type="caution">
    <text evidence="5">The sequence shown here is derived from an EMBL/GenBank/DDBJ whole genome shotgun (WGS) entry which is preliminary data.</text>
</comment>